<dbReference type="Pfam" id="PF04420">
    <property type="entry name" value="CHD5"/>
    <property type="match status" value="1"/>
</dbReference>
<evidence type="ECO:0000256" key="8">
    <source>
        <dbReference type="ARBA" id="ARBA00032437"/>
    </source>
</evidence>
<dbReference type="AlphaFoldDB" id="A0A1B6CF92"/>
<dbReference type="PANTHER" id="PTHR42650">
    <property type="entry name" value="TAIL-ANCHORED PROTEIN INSERTION RECEPTOR WRB"/>
    <property type="match status" value="1"/>
</dbReference>
<keyword evidence="6 10" id="KW-1133">Transmembrane helix</keyword>
<sequence>MKEDDSLNITLLLIGFFINLVNVFLSHLLKPVLSAFNKNKEKFNDLREEIAELKFNLSKISVVDEFAKFARLQRSLNTLQTKLNDGVKAEESSSVKIQMIISYSARVVMSLLICLLLWSYRSTPIITLPLQWLQPFSFILSWPSSSPGAVSFLMWFITSRVTCEAFAGYLK</sequence>
<evidence type="ECO:0000256" key="5">
    <source>
        <dbReference type="ARBA" id="ARBA00022824"/>
    </source>
</evidence>
<keyword evidence="7 10" id="KW-0472">Membrane</keyword>
<proteinExistence type="inferred from homology"/>
<reference evidence="12" key="1">
    <citation type="submission" date="2015-12" db="EMBL/GenBank/DDBJ databases">
        <title>De novo transcriptome assembly of four potential Pierce s Disease insect vectors from Arizona vineyards.</title>
        <authorList>
            <person name="Tassone E.E."/>
        </authorList>
    </citation>
    <scope>NUCLEOTIDE SEQUENCE</scope>
</reference>
<comment type="similarity">
    <text evidence="2">Belongs to the WRB/GET1 family.</text>
</comment>
<evidence type="ECO:0000256" key="10">
    <source>
        <dbReference type="SAM" id="Phobius"/>
    </source>
</evidence>
<evidence type="ECO:0000256" key="9">
    <source>
        <dbReference type="ARBA" id="ARBA00033006"/>
    </source>
</evidence>
<evidence type="ECO:0000256" key="4">
    <source>
        <dbReference type="ARBA" id="ARBA00022692"/>
    </source>
</evidence>
<accession>A0A1B6CF92</accession>
<keyword evidence="5" id="KW-0256">Endoplasmic reticulum</keyword>
<evidence type="ECO:0000256" key="1">
    <source>
        <dbReference type="ARBA" id="ARBA00004477"/>
    </source>
</evidence>
<dbReference type="EMBL" id="GEDC01025171">
    <property type="protein sequence ID" value="JAS12127.1"/>
    <property type="molecule type" value="Transcribed_RNA"/>
</dbReference>
<dbReference type="GO" id="GO:0043529">
    <property type="term" value="C:GET complex"/>
    <property type="evidence" value="ECO:0007669"/>
    <property type="project" value="TreeGrafter"/>
</dbReference>
<keyword evidence="4 10" id="KW-0812">Transmembrane</keyword>
<dbReference type="GO" id="GO:0043495">
    <property type="term" value="F:protein-membrane adaptor activity"/>
    <property type="evidence" value="ECO:0007669"/>
    <property type="project" value="TreeGrafter"/>
</dbReference>
<dbReference type="EMBL" id="GEDC01027039">
    <property type="protein sequence ID" value="JAS10259.1"/>
    <property type="molecule type" value="Transcribed_RNA"/>
</dbReference>
<evidence type="ECO:0000256" key="7">
    <source>
        <dbReference type="ARBA" id="ARBA00023136"/>
    </source>
</evidence>
<dbReference type="PANTHER" id="PTHR42650:SF1">
    <property type="entry name" value="GUIDED ENTRY OF TAIL-ANCHORED PROTEINS FACTOR 1"/>
    <property type="match status" value="1"/>
</dbReference>
<evidence type="ECO:0000256" key="6">
    <source>
        <dbReference type="ARBA" id="ARBA00022989"/>
    </source>
</evidence>
<dbReference type="InterPro" id="IPR028945">
    <property type="entry name" value="Get1"/>
</dbReference>
<dbReference type="GO" id="GO:0071816">
    <property type="term" value="P:tail-anchored membrane protein insertion into ER membrane"/>
    <property type="evidence" value="ECO:0007669"/>
    <property type="project" value="InterPro"/>
</dbReference>
<dbReference type="GO" id="GO:0005789">
    <property type="term" value="C:endoplasmic reticulum membrane"/>
    <property type="evidence" value="ECO:0007669"/>
    <property type="project" value="UniProtKB-SubCell"/>
</dbReference>
<comment type="subcellular location">
    <subcellularLocation>
        <location evidence="1">Endoplasmic reticulum membrane</location>
        <topology evidence="1">Multi-pass membrane protein</topology>
    </subcellularLocation>
</comment>
<evidence type="ECO:0000256" key="3">
    <source>
        <dbReference type="ARBA" id="ARBA00017951"/>
    </source>
</evidence>
<dbReference type="Gene3D" id="1.10.287.660">
    <property type="entry name" value="Helix hairpin bin"/>
    <property type="match status" value="1"/>
</dbReference>
<organism evidence="12">
    <name type="scientific">Clastoptera arizonana</name>
    <name type="common">Arizona spittle bug</name>
    <dbReference type="NCBI Taxonomy" id="38151"/>
    <lineage>
        <taxon>Eukaryota</taxon>
        <taxon>Metazoa</taxon>
        <taxon>Ecdysozoa</taxon>
        <taxon>Arthropoda</taxon>
        <taxon>Hexapoda</taxon>
        <taxon>Insecta</taxon>
        <taxon>Pterygota</taxon>
        <taxon>Neoptera</taxon>
        <taxon>Paraneoptera</taxon>
        <taxon>Hemiptera</taxon>
        <taxon>Auchenorrhyncha</taxon>
        <taxon>Cercopoidea</taxon>
        <taxon>Clastopteridae</taxon>
        <taxon>Clastoptera</taxon>
    </lineage>
</organism>
<dbReference type="InterPro" id="IPR029012">
    <property type="entry name" value="Helix_hairpin_bin_sf"/>
</dbReference>
<evidence type="ECO:0000313" key="11">
    <source>
        <dbReference type="EMBL" id="JAS10259.1"/>
    </source>
</evidence>
<evidence type="ECO:0000256" key="2">
    <source>
        <dbReference type="ARBA" id="ARBA00010799"/>
    </source>
</evidence>
<evidence type="ECO:0000313" key="12">
    <source>
        <dbReference type="EMBL" id="JAS12127.1"/>
    </source>
</evidence>
<name>A0A1B6CF92_9HEMI</name>
<feature type="transmembrane region" description="Helical" evidence="10">
    <location>
        <begin position="100"/>
        <end position="120"/>
    </location>
</feature>
<protein>
    <recommendedName>
        <fullName evidence="3">Guided entry of tail-anchored proteins factor 1</fullName>
    </recommendedName>
    <alternativeName>
        <fullName evidence="8">Tail-anchored protein insertion receptor WRB</fullName>
    </alternativeName>
    <alternativeName>
        <fullName evidence="9">Tryptophan-rich basic protein</fullName>
    </alternativeName>
</protein>
<feature type="transmembrane region" description="Helical" evidence="10">
    <location>
        <begin position="6"/>
        <end position="29"/>
    </location>
</feature>
<gene>
    <name evidence="11" type="ORF">g.10511</name>
    <name evidence="12" type="ORF">g.10514</name>
</gene>